<evidence type="ECO:0000256" key="1">
    <source>
        <dbReference type="ARBA" id="ARBA00023125"/>
    </source>
</evidence>
<gene>
    <name evidence="4" type="ORF">J2S14_001593</name>
</gene>
<evidence type="ECO:0000256" key="3">
    <source>
        <dbReference type="ARBA" id="ARBA00040173"/>
    </source>
</evidence>
<dbReference type="PROSITE" id="PS01332">
    <property type="entry name" value="HTH_RRF2_1"/>
    <property type="match status" value="1"/>
</dbReference>
<protein>
    <recommendedName>
        <fullName evidence="3">HTH-type transcriptional regulator NsrR</fullName>
    </recommendedName>
</protein>
<accession>A0ABU0D2Z7</accession>
<dbReference type="EMBL" id="JAUSUO010000002">
    <property type="protein sequence ID" value="MDQ0342781.1"/>
    <property type="molecule type" value="Genomic_DNA"/>
</dbReference>
<dbReference type="NCBIfam" id="TIGR00738">
    <property type="entry name" value="rrf2_super"/>
    <property type="match status" value="1"/>
</dbReference>
<comment type="cofactor">
    <cofactor evidence="2">
        <name>[2Fe-2S] cluster</name>
        <dbReference type="ChEBI" id="CHEBI:190135"/>
    </cofactor>
</comment>
<dbReference type="Proteomes" id="UP001232343">
    <property type="component" value="Unassembled WGS sequence"/>
</dbReference>
<sequence length="158" mass="17425">MRLTNYTDYSLRVLIFLASKPKGNLSNISEIAAAYQISKNHLMKIIHELGKMGVITTIRGRGGGIKLAVPPSEINIGTIVRKTEEDFHLVPCFEKGDAYCAISPVCGLKHVLYKALDAYLAVLDEYSLADLVVKPENYRTLLGIGDIDLSSTKKNKDN</sequence>
<dbReference type="PROSITE" id="PS51197">
    <property type="entry name" value="HTH_RRF2_2"/>
    <property type="match status" value="1"/>
</dbReference>
<proteinExistence type="predicted"/>
<name>A0ABU0D2Z7_9BACI</name>
<dbReference type="PANTHER" id="PTHR33221:SF4">
    <property type="entry name" value="HTH-TYPE TRANSCRIPTIONAL REPRESSOR NSRR"/>
    <property type="match status" value="1"/>
</dbReference>
<keyword evidence="1" id="KW-0238">DNA-binding</keyword>
<evidence type="ECO:0000256" key="2">
    <source>
        <dbReference type="ARBA" id="ARBA00034078"/>
    </source>
</evidence>
<keyword evidence="5" id="KW-1185">Reference proteome</keyword>
<dbReference type="PANTHER" id="PTHR33221">
    <property type="entry name" value="WINGED HELIX-TURN-HELIX TRANSCRIPTIONAL REGULATOR, RRF2 FAMILY"/>
    <property type="match status" value="1"/>
</dbReference>
<evidence type="ECO:0000313" key="4">
    <source>
        <dbReference type="EMBL" id="MDQ0342781.1"/>
    </source>
</evidence>
<dbReference type="InterPro" id="IPR036388">
    <property type="entry name" value="WH-like_DNA-bd_sf"/>
</dbReference>
<reference evidence="4 5" key="1">
    <citation type="submission" date="2023-07" db="EMBL/GenBank/DDBJ databases">
        <title>Genomic Encyclopedia of Type Strains, Phase IV (KMG-IV): sequencing the most valuable type-strain genomes for metagenomic binning, comparative biology and taxonomic classification.</title>
        <authorList>
            <person name="Goeker M."/>
        </authorList>
    </citation>
    <scope>NUCLEOTIDE SEQUENCE [LARGE SCALE GENOMIC DNA]</scope>
    <source>
        <strain evidence="4 5">DSM 27848</strain>
    </source>
</reference>
<dbReference type="Pfam" id="PF02082">
    <property type="entry name" value="Rrf2"/>
    <property type="match status" value="1"/>
</dbReference>
<organism evidence="4 5">
    <name type="scientific">Lederbergia wuyishanensis</name>
    <dbReference type="NCBI Taxonomy" id="1347903"/>
    <lineage>
        <taxon>Bacteria</taxon>
        <taxon>Bacillati</taxon>
        <taxon>Bacillota</taxon>
        <taxon>Bacilli</taxon>
        <taxon>Bacillales</taxon>
        <taxon>Bacillaceae</taxon>
        <taxon>Lederbergia</taxon>
    </lineage>
</organism>
<dbReference type="InterPro" id="IPR030489">
    <property type="entry name" value="TR_Rrf2-type_CS"/>
</dbReference>
<comment type="caution">
    <text evidence="4">The sequence shown here is derived from an EMBL/GenBank/DDBJ whole genome shotgun (WGS) entry which is preliminary data.</text>
</comment>
<dbReference type="SUPFAM" id="SSF46785">
    <property type="entry name" value="Winged helix' DNA-binding domain"/>
    <property type="match status" value="1"/>
</dbReference>
<dbReference type="InterPro" id="IPR000944">
    <property type="entry name" value="Tscrpt_reg_Rrf2"/>
</dbReference>
<evidence type="ECO:0000313" key="5">
    <source>
        <dbReference type="Proteomes" id="UP001232343"/>
    </source>
</evidence>
<dbReference type="InterPro" id="IPR036390">
    <property type="entry name" value="WH_DNA-bd_sf"/>
</dbReference>
<dbReference type="RefSeq" id="WP_244680687.1">
    <property type="nucleotide sequence ID" value="NZ_JALIRM010000002.1"/>
</dbReference>
<dbReference type="Gene3D" id="1.10.10.10">
    <property type="entry name" value="Winged helix-like DNA-binding domain superfamily/Winged helix DNA-binding domain"/>
    <property type="match status" value="1"/>
</dbReference>